<keyword evidence="7" id="KW-0067">ATP-binding</keyword>
<dbReference type="CDD" id="cd00075">
    <property type="entry name" value="HATPase"/>
    <property type="match status" value="1"/>
</dbReference>
<dbReference type="SMART" id="SM00342">
    <property type="entry name" value="HTH_ARAC"/>
    <property type="match status" value="1"/>
</dbReference>
<dbReference type="InterPro" id="IPR001789">
    <property type="entry name" value="Sig_transdc_resp-reg_receiver"/>
</dbReference>
<keyword evidence="9" id="KW-0805">Transcription regulation</keyword>
<keyword evidence="3" id="KW-0597">Phosphoprotein</keyword>
<dbReference type="SUPFAM" id="SSF55874">
    <property type="entry name" value="ATPase domain of HSP90 chaperone/DNA topoisomerase II/histidine kinase"/>
    <property type="match status" value="1"/>
</dbReference>
<dbReference type="GO" id="GO:0005524">
    <property type="term" value="F:ATP binding"/>
    <property type="evidence" value="ECO:0007669"/>
    <property type="project" value="UniProtKB-KW"/>
</dbReference>
<dbReference type="PROSITE" id="PS01124">
    <property type="entry name" value="HTH_ARAC_FAMILY_2"/>
    <property type="match status" value="1"/>
</dbReference>
<evidence type="ECO:0000256" key="3">
    <source>
        <dbReference type="ARBA" id="ARBA00022553"/>
    </source>
</evidence>
<dbReference type="InterPro" id="IPR009057">
    <property type="entry name" value="Homeodomain-like_sf"/>
</dbReference>
<dbReference type="Gene3D" id="2.130.10.10">
    <property type="entry name" value="YVTN repeat-like/Quinoprotein amine dehydrogenase"/>
    <property type="match status" value="2"/>
</dbReference>
<keyword evidence="11" id="KW-0804">Transcription</keyword>
<dbReference type="PANTHER" id="PTHR43547:SF2">
    <property type="entry name" value="HYBRID SIGNAL TRANSDUCTION HISTIDINE KINASE C"/>
    <property type="match status" value="1"/>
</dbReference>
<keyword evidence="4 16" id="KW-0808">Transferase</keyword>
<dbReference type="GO" id="GO:0003700">
    <property type="term" value="F:DNA-binding transcription factor activity"/>
    <property type="evidence" value="ECO:0007669"/>
    <property type="project" value="InterPro"/>
</dbReference>
<dbReference type="Gene3D" id="3.30.565.10">
    <property type="entry name" value="Histidine kinase-like ATPase, C-terminal domain"/>
    <property type="match status" value="1"/>
</dbReference>
<keyword evidence="6 16" id="KW-0418">Kinase</keyword>
<dbReference type="PROSITE" id="PS50109">
    <property type="entry name" value="HIS_KIN"/>
    <property type="match status" value="1"/>
</dbReference>
<dbReference type="Gene3D" id="3.40.50.2300">
    <property type="match status" value="1"/>
</dbReference>
<reference evidence="16" key="1">
    <citation type="submission" date="2019-08" db="EMBL/GenBank/DDBJ databases">
        <authorList>
            <person name="Kucharzyk K."/>
            <person name="Murdoch R.W."/>
            <person name="Higgins S."/>
            <person name="Loffler F."/>
        </authorList>
    </citation>
    <scope>NUCLEOTIDE SEQUENCE</scope>
</reference>
<gene>
    <name evidence="16" type="primary">rcsC_115</name>
    <name evidence="16" type="ORF">SDC9_46000</name>
</gene>
<dbReference type="SUPFAM" id="SSF47384">
    <property type="entry name" value="Homodimeric domain of signal transducing histidine kinase"/>
    <property type="match status" value="1"/>
</dbReference>
<dbReference type="Pfam" id="PF02518">
    <property type="entry name" value="HATPase_c"/>
    <property type="match status" value="1"/>
</dbReference>
<dbReference type="SUPFAM" id="SSF46689">
    <property type="entry name" value="Homeodomain-like"/>
    <property type="match status" value="1"/>
</dbReference>
<dbReference type="EC" id="2.7.13.3" evidence="2"/>
<dbReference type="Pfam" id="PF07494">
    <property type="entry name" value="Reg_prop"/>
    <property type="match status" value="4"/>
</dbReference>
<evidence type="ECO:0000259" key="14">
    <source>
        <dbReference type="PROSITE" id="PS50109"/>
    </source>
</evidence>
<dbReference type="SMART" id="SM00448">
    <property type="entry name" value="REC"/>
    <property type="match status" value="1"/>
</dbReference>
<evidence type="ECO:0000259" key="15">
    <source>
        <dbReference type="PROSITE" id="PS50110"/>
    </source>
</evidence>
<comment type="caution">
    <text evidence="16">The sequence shown here is derived from an EMBL/GenBank/DDBJ whole genome shotgun (WGS) entry which is preliminary data.</text>
</comment>
<feature type="domain" description="HTH araC/xylS-type" evidence="13">
    <location>
        <begin position="1263"/>
        <end position="1362"/>
    </location>
</feature>
<dbReference type="InterPro" id="IPR005467">
    <property type="entry name" value="His_kinase_dom"/>
</dbReference>
<dbReference type="InterPro" id="IPR013783">
    <property type="entry name" value="Ig-like_fold"/>
</dbReference>
<evidence type="ECO:0000256" key="12">
    <source>
        <dbReference type="SAM" id="Phobius"/>
    </source>
</evidence>
<dbReference type="InterPro" id="IPR011047">
    <property type="entry name" value="Quinoprotein_ADH-like_sf"/>
</dbReference>
<evidence type="ECO:0000256" key="1">
    <source>
        <dbReference type="ARBA" id="ARBA00000085"/>
    </source>
</evidence>
<comment type="catalytic activity">
    <reaction evidence="1">
        <text>ATP + protein L-histidine = ADP + protein N-phospho-L-histidine.</text>
        <dbReference type="EC" id="2.7.13.3"/>
    </reaction>
</comment>
<dbReference type="SUPFAM" id="SSF52172">
    <property type="entry name" value="CheY-like"/>
    <property type="match status" value="1"/>
</dbReference>
<feature type="domain" description="Response regulatory" evidence="15">
    <location>
        <begin position="1116"/>
        <end position="1231"/>
    </location>
</feature>
<organism evidence="16">
    <name type="scientific">bioreactor metagenome</name>
    <dbReference type="NCBI Taxonomy" id="1076179"/>
    <lineage>
        <taxon>unclassified sequences</taxon>
        <taxon>metagenomes</taxon>
        <taxon>ecological metagenomes</taxon>
    </lineage>
</organism>
<dbReference type="Pfam" id="PF07495">
    <property type="entry name" value="Y_Y_Y"/>
    <property type="match status" value="1"/>
</dbReference>
<keyword evidence="8" id="KW-0902">Two-component regulatory system</keyword>
<dbReference type="InterPro" id="IPR015943">
    <property type="entry name" value="WD40/YVTN_repeat-like_dom_sf"/>
</dbReference>
<dbReference type="Pfam" id="PF00512">
    <property type="entry name" value="HisKA"/>
    <property type="match status" value="1"/>
</dbReference>
<dbReference type="CDD" id="cd00082">
    <property type="entry name" value="HisKA"/>
    <property type="match status" value="1"/>
</dbReference>
<dbReference type="SMART" id="SM00388">
    <property type="entry name" value="HisKA"/>
    <property type="match status" value="1"/>
</dbReference>
<dbReference type="Gene3D" id="1.10.10.60">
    <property type="entry name" value="Homeodomain-like"/>
    <property type="match status" value="1"/>
</dbReference>
<dbReference type="InterPro" id="IPR036097">
    <property type="entry name" value="HisK_dim/P_sf"/>
</dbReference>
<dbReference type="InterPro" id="IPR003594">
    <property type="entry name" value="HATPase_dom"/>
</dbReference>
<dbReference type="Gene3D" id="1.10.287.130">
    <property type="match status" value="1"/>
</dbReference>
<dbReference type="Pfam" id="PF12833">
    <property type="entry name" value="HTH_18"/>
    <property type="match status" value="1"/>
</dbReference>
<protein>
    <recommendedName>
        <fullName evidence="2">histidine kinase</fullName>
        <ecNumber evidence="2">2.7.13.3</ecNumber>
    </recommendedName>
</protein>
<dbReference type="EMBL" id="VSSQ01000688">
    <property type="protein sequence ID" value="MPL99779.1"/>
    <property type="molecule type" value="Genomic_DNA"/>
</dbReference>
<dbReference type="FunFam" id="3.30.565.10:FF:000037">
    <property type="entry name" value="Hybrid sensor histidine kinase/response regulator"/>
    <property type="match status" value="1"/>
</dbReference>
<evidence type="ECO:0000256" key="4">
    <source>
        <dbReference type="ARBA" id="ARBA00022679"/>
    </source>
</evidence>
<dbReference type="InterPro" id="IPR011110">
    <property type="entry name" value="Reg_prop"/>
</dbReference>
<evidence type="ECO:0000256" key="9">
    <source>
        <dbReference type="ARBA" id="ARBA00023015"/>
    </source>
</evidence>
<name>A0A644W7P0_9ZZZZ</name>
<dbReference type="InterPro" id="IPR004358">
    <property type="entry name" value="Sig_transdc_His_kin-like_C"/>
</dbReference>
<dbReference type="InterPro" id="IPR011006">
    <property type="entry name" value="CheY-like_superfamily"/>
</dbReference>
<feature type="domain" description="Histidine kinase" evidence="14">
    <location>
        <begin position="857"/>
        <end position="1073"/>
    </location>
</feature>
<dbReference type="SUPFAM" id="SSF50998">
    <property type="entry name" value="Quinoprotein alcohol dehydrogenase-like"/>
    <property type="match status" value="2"/>
</dbReference>
<dbReference type="CDD" id="cd17574">
    <property type="entry name" value="REC_OmpR"/>
    <property type="match status" value="1"/>
</dbReference>
<accession>A0A644W7P0</accession>
<keyword evidence="12" id="KW-0812">Transmembrane</keyword>
<feature type="transmembrane region" description="Helical" evidence="12">
    <location>
        <begin position="803"/>
        <end position="824"/>
    </location>
</feature>
<evidence type="ECO:0000313" key="16">
    <source>
        <dbReference type="EMBL" id="MPL99779.1"/>
    </source>
</evidence>
<dbReference type="GO" id="GO:0000155">
    <property type="term" value="F:phosphorelay sensor kinase activity"/>
    <property type="evidence" value="ECO:0007669"/>
    <property type="project" value="InterPro"/>
</dbReference>
<dbReference type="PANTHER" id="PTHR43547">
    <property type="entry name" value="TWO-COMPONENT HISTIDINE KINASE"/>
    <property type="match status" value="1"/>
</dbReference>
<dbReference type="InterPro" id="IPR011123">
    <property type="entry name" value="Y_Y_Y"/>
</dbReference>
<evidence type="ECO:0000256" key="7">
    <source>
        <dbReference type="ARBA" id="ARBA00022840"/>
    </source>
</evidence>
<proteinExistence type="predicted"/>
<dbReference type="PROSITE" id="PS00041">
    <property type="entry name" value="HTH_ARAC_FAMILY_1"/>
    <property type="match status" value="1"/>
</dbReference>
<keyword evidence="12" id="KW-0472">Membrane</keyword>
<evidence type="ECO:0000256" key="11">
    <source>
        <dbReference type="ARBA" id="ARBA00023163"/>
    </source>
</evidence>
<dbReference type="GO" id="GO:0043565">
    <property type="term" value="F:sequence-specific DNA binding"/>
    <property type="evidence" value="ECO:0007669"/>
    <property type="project" value="InterPro"/>
</dbReference>
<sequence length="1367" mass="156625">MKGYRIYGFFFDHYPDFCTIVSFIASRFMKRFGHLIFVMLIGINSVYAGINIEQYKDIQYRTLTSKNGLTQMTVLDIIQDNKGYLWFATRDGINRFDGNQIISYKNLIGEKKSLSSNYTTSFAIDKENKLWIGTHYGLNVYDYEQETFESYFYNDPEKSSDYNRIRKIIIDSENKIWVATKGGLLYFDAGTKKLMKCSSIKAPVLNVCEYEKKLLVSCEFGGLYLFDTKTKEKKQLNISGANEKTVFRTIYYSKNKDVYLGSDGQGLYKLSKNLLLNRHFVNEPGNPLSLSNNTIRSITEDHDGNIIVATFDGISFYSPAADYFVRVKSQSGEDDRFSHFSFHSVYIDRYGTLWGGTWAGGVSYGNPDWEGNSFKVLNPYPQKRHLGIIGPLITEKDGIWIGIEGSGFVFYNLQKKTYKHFKLPDANGGNFRTNIVTAFSKDLNSLYIGTNNGIIAVFDRKAEKIKQIFRVPGERSVMSLCAVGDGSVLVGTTGEKSLIKFDRDGKMMDEFYDRSGKRFDFEFVRSIEKIVDNEFVILERKYGYYRFNLESNEIQFIDLASYSNSPNDAINCLYKDRNSQLWFGTNENGLYRIDLQGNLLNHFIYPDQLNSNTINAITGDEVGNIWFSQQNNLTQIDIKKLKIKNYTSFDINEFSLRSALYAHGLMFFGGDKGLVSFNPSNLNKRSAVPPLVINKLTVNNVAVQPSEIDFRNKEFKLSYDQSNIIIDYTALEYFSPKEINYAYMLEGFDKNWNHVENNLRAYYTNLPPGEYRFLLKASFSDEIWSEGKEMMRFSVIPPPWKTWWAYLLYLVILVALISLFIHYLKVELKLKNDIILQKEKQMNLEKLHEDRMMLFTNLSHELRTPLSLIIAPLENLLKDSMLTGRAQSSLELVLKNARRLLFIANELLDFRKKESSALELKVAAGNFSLFVYEIVLSFSQLAEQRNINLVYDGKDDGIHLWYDRFWMEKVLFNLLSNAFKNTPDHGKIEIISQIKNSNYILSVRDSGSGIPENQMEAIFEPFHQVRNRENYSNGTGIGLSLVKGIIELHRGIVRAENNPQEGACFTVCLPLGRTHFSDNQIIEDYKSSEEISQYTFIEDEGSIANIITPDKSNQKTILVIEDNRDLRNYLQQILQKYYHVLTASNGVDGLALAMNNIPDLVLSDIMMPKMDGIELCKRLKQSEKTSHVPVVLLTARASITHIQEGLNIGADDYFIKPFNPVILISKIENILTSRDHLRIYYSKTFGEEIVKSATTNIDKDFVNKLYFIIESNISNPDFSTETLGKKIGMSKTGLYNKVKEFTGSAPSELIRKIRMDLAVKILAEGKTPVSDIAVNLGFRTTSYFSSCFKSVYKMTPTEYIKKNVKVG</sequence>
<feature type="transmembrane region" description="Helical" evidence="12">
    <location>
        <begin position="32"/>
        <end position="50"/>
    </location>
</feature>
<dbReference type="PROSITE" id="PS50110">
    <property type="entry name" value="RESPONSE_REGULATORY"/>
    <property type="match status" value="1"/>
</dbReference>
<keyword evidence="5" id="KW-0547">Nucleotide-binding</keyword>
<evidence type="ECO:0000259" key="13">
    <source>
        <dbReference type="PROSITE" id="PS01124"/>
    </source>
</evidence>
<dbReference type="Gene3D" id="2.60.40.10">
    <property type="entry name" value="Immunoglobulins"/>
    <property type="match status" value="1"/>
</dbReference>
<evidence type="ECO:0000256" key="2">
    <source>
        <dbReference type="ARBA" id="ARBA00012438"/>
    </source>
</evidence>
<evidence type="ECO:0000256" key="8">
    <source>
        <dbReference type="ARBA" id="ARBA00023012"/>
    </source>
</evidence>
<dbReference type="InterPro" id="IPR018062">
    <property type="entry name" value="HTH_AraC-typ_CS"/>
</dbReference>
<keyword evidence="12" id="KW-1133">Transmembrane helix</keyword>
<dbReference type="SMART" id="SM00387">
    <property type="entry name" value="HATPase_c"/>
    <property type="match status" value="1"/>
</dbReference>
<evidence type="ECO:0000256" key="10">
    <source>
        <dbReference type="ARBA" id="ARBA00023125"/>
    </source>
</evidence>
<evidence type="ECO:0000256" key="5">
    <source>
        <dbReference type="ARBA" id="ARBA00022741"/>
    </source>
</evidence>
<evidence type="ECO:0000256" key="6">
    <source>
        <dbReference type="ARBA" id="ARBA00022777"/>
    </source>
</evidence>
<keyword evidence="10" id="KW-0238">DNA-binding</keyword>
<dbReference type="InterPro" id="IPR003661">
    <property type="entry name" value="HisK_dim/P_dom"/>
</dbReference>
<dbReference type="InterPro" id="IPR036890">
    <property type="entry name" value="HATPase_C_sf"/>
</dbReference>
<dbReference type="InterPro" id="IPR018060">
    <property type="entry name" value="HTH_AraC"/>
</dbReference>
<dbReference type="Pfam" id="PF00072">
    <property type="entry name" value="Response_reg"/>
    <property type="match status" value="1"/>
</dbReference>
<dbReference type="PRINTS" id="PR00344">
    <property type="entry name" value="BCTRLSENSOR"/>
</dbReference>